<reference evidence="10" key="1">
    <citation type="submission" date="2016-04" db="EMBL/GenBank/DDBJ databases">
        <title>Cephalotus genome sequencing.</title>
        <authorList>
            <person name="Fukushima K."/>
            <person name="Hasebe M."/>
            <person name="Fang X."/>
        </authorList>
    </citation>
    <scope>NUCLEOTIDE SEQUENCE [LARGE SCALE GENOMIC DNA]</scope>
    <source>
        <strain evidence="10">cv. St1</strain>
    </source>
</reference>
<dbReference type="EMBL" id="BDDD01001947">
    <property type="protein sequence ID" value="GAV79264.1"/>
    <property type="molecule type" value="Genomic_DNA"/>
</dbReference>
<evidence type="ECO:0000256" key="3">
    <source>
        <dbReference type="ARBA" id="ARBA00022554"/>
    </source>
</evidence>
<feature type="transmembrane region" description="Helical" evidence="7">
    <location>
        <begin position="164"/>
        <end position="187"/>
    </location>
</feature>
<keyword evidence="5 7" id="KW-1133">Transmembrane helix</keyword>
<dbReference type="GO" id="GO:0005774">
    <property type="term" value="C:vacuolar membrane"/>
    <property type="evidence" value="ECO:0007669"/>
    <property type="project" value="UniProtKB-SubCell"/>
</dbReference>
<keyword evidence="10" id="KW-1185">Reference proteome</keyword>
<feature type="domain" description="THH1/TOM1/TOM3" evidence="8">
    <location>
        <begin position="173"/>
        <end position="314"/>
    </location>
</feature>
<gene>
    <name evidence="9" type="ORF">CFOL_v3_22729</name>
</gene>
<sequence length="350" mass="39391">MNLESSCYPFNLFVVNIAVACFDSFLAFIAFYQLTRIHLRAKHVVWNRQKVLHLLIGSSNLGNFIYFITTLVATCKMWFCWSHSCGFILMAFPNILFVAAFLLVLSFWVDLCHQENDEEDDDEQNNAQEALLENLKSKQGLSKTDGHRKCCSFQGIHVGSRQKIVILVVVLVFILTMSFAVLIWIGAGKNQDSSRVVQVYVVFFAATILILGGALGCYGLMLFLKLRKVQSEKAASEMRKVTGLAVVSVVCFSLRALVAFLTDIPLFYHRNLKKTDDIKASVFLILYYFIGSSVPSAFVLWLMRELPPPTAINSQEQSRTISFVRHDVGGTHHWATATTLQNQVSRASPI</sequence>
<dbReference type="Proteomes" id="UP000187406">
    <property type="component" value="Unassembled WGS sequence"/>
</dbReference>
<dbReference type="InParanoid" id="A0A1Q3CG93"/>
<dbReference type="InterPro" id="IPR009457">
    <property type="entry name" value="THH1/TOM1/TOM3_dom"/>
</dbReference>
<keyword evidence="3" id="KW-0926">Vacuole</keyword>
<feature type="transmembrane region" description="Helical" evidence="7">
    <location>
        <begin position="12"/>
        <end position="32"/>
    </location>
</feature>
<feature type="transmembrane region" description="Helical" evidence="7">
    <location>
        <begin position="199"/>
        <end position="224"/>
    </location>
</feature>
<protein>
    <submittedName>
        <fullName evidence="9">DUF1084 domain-containing protein</fullName>
    </submittedName>
</protein>
<comment type="caution">
    <text evidence="9">The sequence shown here is derived from an EMBL/GenBank/DDBJ whole genome shotgun (WGS) entry which is preliminary data.</text>
</comment>
<dbReference type="InterPro" id="IPR040226">
    <property type="entry name" value="THH1/TOM1/TOM3"/>
</dbReference>
<evidence type="ECO:0000256" key="6">
    <source>
        <dbReference type="ARBA" id="ARBA00023136"/>
    </source>
</evidence>
<comment type="subcellular location">
    <subcellularLocation>
        <location evidence="1">Vacuole membrane</location>
        <topology evidence="1">Multi-pass membrane protein</topology>
    </subcellularLocation>
</comment>
<keyword evidence="6 7" id="KW-0472">Membrane</keyword>
<evidence type="ECO:0000259" key="8">
    <source>
        <dbReference type="Pfam" id="PF06454"/>
    </source>
</evidence>
<dbReference type="PANTHER" id="PTHR31142:SF26">
    <property type="entry name" value="THH1_TOM1_TOM3 DOMAIN-CONTAINING PROTEIN"/>
    <property type="match status" value="1"/>
</dbReference>
<feature type="domain" description="THH1/TOM1/TOM3" evidence="8">
    <location>
        <begin position="15"/>
        <end position="116"/>
    </location>
</feature>
<proteinExistence type="inferred from homology"/>
<feature type="transmembrane region" description="Helical" evidence="7">
    <location>
        <begin position="86"/>
        <end position="109"/>
    </location>
</feature>
<dbReference type="Pfam" id="PF06454">
    <property type="entry name" value="THH1_TOM1-3_dom"/>
    <property type="match status" value="2"/>
</dbReference>
<evidence type="ECO:0000256" key="1">
    <source>
        <dbReference type="ARBA" id="ARBA00004128"/>
    </source>
</evidence>
<evidence type="ECO:0000256" key="2">
    <source>
        <dbReference type="ARBA" id="ARBA00006779"/>
    </source>
</evidence>
<evidence type="ECO:0000256" key="5">
    <source>
        <dbReference type="ARBA" id="ARBA00022989"/>
    </source>
</evidence>
<name>A0A1Q3CG93_CEPFO</name>
<keyword evidence="4 7" id="KW-0812">Transmembrane</keyword>
<evidence type="ECO:0000313" key="10">
    <source>
        <dbReference type="Proteomes" id="UP000187406"/>
    </source>
</evidence>
<dbReference type="AlphaFoldDB" id="A0A1Q3CG93"/>
<dbReference type="OrthoDB" id="747122at2759"/>
<comment type="similarity">
    <text evidence="2">Belongs to the plant tobamovirus multiplication TOM1 protein family.</text>
</comment>
<evidence type="ECO:0000256" key="4">
    <source>
        <dbReference type="ARBA" id="ARBA00022692"/>
    </source>
</evidence>
<dbReference type="STRING" id="3775.A0A1Q3CG93"/>
<evidence type="ECO:0000256" key="7">
    <source>
        <dbReference type="SAM" id="Phobius"/>
    </source>
</evidence>
<dbReference type="FunCoup" id="A0A1Q3CG93">
    <property type="interactions" value="1572"/>
</dbReference>
<organism evidence="9 10">
    <name type="scientific">Cephalotus follicularis</name>
    <name type="common">Albany pitcher plant</name>
    <dbReference type="NCBI Taxonomy" id="3775"/>
    <lineage>
        <taxon>Eukaryota</taxon>
        <taxon>Viridiplantae</taxon>
        <taxon>Streptophyta</taxon>
        <taxon>Embryophyta</taxon>
        <taxon>Tracheophyta</taxon>
        <taxon>Spermatophyta</taxon>
        <taxon>Magnoliopsida</taxon>
        <taxon>eudicotyledons</taxon>
        <taxon>Gunneridae</taxon>
        <taxon>Pentapetalae</taxon>
        <taxon>rosids</taxon>
        <taxon>fabids</taxon>
        <taxon>Oxalidales</taxon>
        <taxon>Cephalotaceae</taxon>
        <taxon>Cephalotus</taxon>
    </lineage>
</organism>
<feature type="transmembrane region" description="Helical" evidence="7">
    <location>
        <begin position="244"/>
        <end position="268"/>
    </location>
</feature>
<accession>A0A1Q3CG93</accession>
<feature type="transmembrane region" description="Helical" evidence="7">
    <location>
        <begin position="52"/>
        <end position="74"/>
    </location>
</feature>
<evidence type="ECO:0000313" key="9">
    <source>
        <dbReference type="EMBL" id="GAV79264.1"/>
    </source>
</evidence>
<dbReference type="PANTHER" id="PTHR31142">
    <property type="entry name" value="TOBAMOVIRUS MULTIPLICATION PROTEIN 1-LIKE ISOFORM X1"/>
    <property type="match status" value="1"/>
</dbReference>
<feature type="transmembrane region" description="Helical" evidence="7">
    <location>
        <begin position="280"/>
        <end position="303"/>
    </location>
</feature>